<proteinExistence type="predicted"/>
<dbReference type="EMBL" id="LHPF02000072">
    <property type="protein sequence ID" value="PSC67228.1"/>
    <property type="molecule type" value="Genomic_DNA"/>
</dbReference>
<feature type="compositionally biased region" description="Low complexity" evidence="1">
    <location>
        <begin position="154"/>
        <end position="186"/>
    </location>
</feature>
<evidence type="ECO:0000313" key="2">
    <source>
        <dbReference type="EMBL" id="PSC67228.1"/>
    </source>
</evidence>
<gene>
    <name evidence="2" type="ORF">C2E20_9081</name>
</gene>
<evidence type="ECO:0000313" key="3">
    <source>
        <dbReference type="Proteomes" id="UP000239649"/>
    </source>
</evidence>
<evidence type="ECO:0000256" key="1">
    <source>
        <dbReference type="SAM" id="MobiDB-lite"/>
    </source>
</evidence>
<protein>
    <submittedName>
        <fullName evidence="2">Uncharacterized protein</fullName>
    </submittedName>
</protein>
<dbReference type="AlphaFoldDB" id="A0A2P6UZF4"/>
<comment type="caution">
    <text evidence="2">The sequence shown here is derived from an EMBL/GenBank/DDBJ whole genome shotgun (WGS) entry which is preliminary data.</text>
</comment>
<organism evidence="2 3">
    <name type="scientific">Micractinium conductrix</name>
    <dbReference type="NCBI Taxonomy" id="554055"/>
    <lineage>
        <taxon>Eukaryota</taxon>
        <taxon>Viridiplantae</taxon>
        <taxon>Chlorophyta</taxon>
        <taxon>core chlorophytes</taxon>
        <taxon>Trebouxiophyceae</taxon>
        <taxon>Chlorellales</taxon>
        <taxon>Chlorellaceae</taxon>
        <taxon>Chlorella clade</taxon>
        <taxon>Micractinium</taxon>
    </lineage>
</organism>
<feature type="region of interest" description="Disordered" evidence="1">
    <location>
        <begin position="154"/>
        <end position="191"/>
    </location>
</feature>
<sequence>MAHEAPGPTPAARAAVAGPSGAGPFASFAEEVAASVALMRTLFDALDAYQQGGQEGAAPPDWERLRGRPGVRLEPTSWQDLTAVLADGSERALGSLGRSPLGIKAYWDYRDHVIVGQYASVTDYLQAKVFGFPTQPGADGRLAARVPPGFFRGQAQQQAEQGQVGGSSSDAASSGIGGEAEASSADGVGGSGSSCGWRLVTVWRDNDFPYHLCPGIRHDNLWANRPLAEAEVEALIVQHVNGAPRCPPARITAGPGTLRINTIISNVSCALPDDCLVVPSTGEVLADNVTMEIVGELWIDAAAPWDFRMRGNDASALWIGPSQSDLSPVFNFACG</sequence>
<dbReference type="Proteomes" id="UP000239649">
    <property type="component" value="Unassembled WGS sequence"/>
</dbReference>
<name>A0A2P6UZF4_9CHLO</name>
<accession>A0A2P6UZF4</accession>
<keyword evidence="3" id="KW-1185">Reference proteome</keyword>
<reference evidence="2 3" key="1">
    <citation type="journal article" date="2018" name="Plant J.">
        <title>Genome sequences of Chlorella sorokiniana UTEX 1602 and Micractinium conductrix SAG 241.80: implications to maltose excretion by a green alga.</title>
        <authorList>
            <person name="Arriola M.B."/>
            <person name="Velmurugan N."/>
            <person name="Zhang Y."/>
            <person name="Plunkett M.H."/>
            <person name="Hondzo H."/>
            <person name="Barney B.M."/>
        </authorList>
    </citation>
    <scope>NUCLEOTIDE SEQUENCE [LARGE SCALE GENOMIC DNA]</scope>
    <source>
        <strain evidence="2 3">SAG 241.80</strain>
    </source>
</reference>
<dbReference type="OrthoDB" id="512648at2759"/>
<feature type="non-terminal residue" evidence="2">
    <location>
        <position position="335"/>
    </location>
</feature>